<gene>
    <name evidence="9" type="ORF">PV07_04473</name>
</gene>
<evidence type="ECO:0000256" key="2">
    <source>
        <dbReference type="ARBA" id="ARBA00022679"/>
    </source>
</evidence>
<dbReference type="InterPro" id="IPR022672">
    <property type="entry name" value="Hexokinase_N"/>
</dbReference>
<evidence type="ECO:0000259" key="8">
    <source>
        <dbReference type="Pfam" id="PF03727"/>
    </source>
</evidence>
<sequence>MTILDFFRSILRRLAAMILFPSSFKTMNVSVKSPNTEVTVVETVDSLHSLDSLKDEIMRLFRYPCSMRRMLSMSSALRIQYKAKLQESDACMLPSYCTTLPTGKEMGTYIALDVGGSTFRVALIELRGRENRHGPMVIKHMSTSKIDERIRKLPGTQFFDWMADRIHAMLEEGKEAWSPDQTLPLGLAWSFPIEQTSHRGGKVQGMGKGFACHEETIGMDLGELIEAACERRNLKVRVDAIVNDSSATLLSQAYLDPATSMGLILGTGTNAAAYLPTSCMGKSKFGVRDHSWFDEADRVITNTEVSMFGKSILPETRWDELLNQQHVRPDFQPLEYMTTGRYLGELLRLIIVEAVATGELFNGVMPDVIRECYSLDTEIMAKLELDQTKSMRSSISMVKKAFALKKSPTVKEVSFLREAAESISYRASAYIAVAVHALWALQKDTDINPTTPNGTPKTSIACNGSVILKYPGFKDRCEGFIRQMISTGSSAGGAFATEKVVLEPTHEAAIFGAAVAVALADAP</sequence>
<dbReference type="GO" id="GO:0008865">
    <property type="term" value="F:fructokinase activity"/>
    <property type="evidence" value="ECO:0007669"/>
    <property type="project" value="TreeGrafter"/>
</dbReference>
<dbReference type="SUPFAM" id="SSF53067">
    <property type="entry name" value="Actin-like ATPase domain"/>
    <property type="match status" value="2"/>
</dbReference>
<dbReference type="Pfam" id="PF00349">
    <property type="entry name" value="Hexokinase_1"/>
    <property type="match status" value="1"/>
</dbReference>
<evidence type="ECO:0000256" key="3">
    <source>
        <dbReference type="ARBA" id="ARBA00022741"/>
    </source>
</evidence>
<evidence type="ECO:0000259" key="7">
    <source>
        <dbReference type="Pfam" id="PF00349"/>
    </source>
</evidence>
<dbReference type="InterPro" id="IPR022673">
    <property type="entry name" value="Hexokinase_C"/>
</dbReference>
<dbReference type="GO" id="GO:0019158">
    <property type="term" value="F:mannokinase activity"/>
    <property type="evidence" value="ECO:0007669"/>
    <property type="project" value="TreeGrafter"/>
</dbReference>
<keyword evidence="2 6" id="KW-0808">Transferase</keyword>
<evidence type="ECO:0000256" key="4">
    <source>
        <dbReference type="ARBA" id="ARBA00022777"/>
    </source>
</evidence>
<dbReference type="GO" id="GO:0006006">
    <property type="term" value="P:glucose metabolic process"/>
    <property type="evidence" value="ECO:0007669"/>
    <property type="project" value="TreeGrafter"/>
</dbReference>
<keyword evidence="5 6" id="KW-0067">ATP-binding</keyword>
<keyword evidence="10" id="KW-1185">Reference proteome</keyword>
<dbReference type="GO" id="GO:0005524">
    <property type="term" value="F:ATP binding"/>
    <property type="evidence" value="ECO:0007669"/>
    <property type="project" value="UniProtKB-UniRule"/>
</dbReference>
<keyword evidence="6" id="KW-0324">Glycolysis</keyword>
<evidence type="ECO:0000256" key="5">
    <source>
        <dbReference type="ARBA" id="ARBA00022840"/>
    </source>
</evidence>
<comment type="similarity">
    <text evidence="1 6">Belongs to the hexokinase family.</text>
</comment>
<dbReference type="VEuPathDB" id="FungiDB:PV07_04473"/>
<dbReference type="OrthoDB" id="419537at2759"/>
<dbReference type="GO" id="GO:0006013">
    <property type="term" value="P:mannose metabolic process"/>
    <property type="evidence" value="ECO:0007669"/>
    <property type="project" value="TreeGrafter"/>
</dbReference>
<dbReference type="Proteomes" id="UP000054466">
    <property type="component" value="Unassembled WGS sequence"/>
</dbReference>
<keyword evidence="4 6" id="KW-0418">Kinase</keyword>
<dbReference type="EMBL" id="KN847041">
    <property type="protein sequence ID" value="KIW32966.1"/>
    <property type="molecule type" value="Genomic_DNA"/>
</dbReference>
<feature type="domain" description="Hexokinase C-terminal" evidence="8">
    <location>
        <begin position="261"/>
        <end position="518"/>
    </location>
</feature>
<dbReference type="PROSITE" id="PS51748">
    <property type="entry name" value="HEXOKINASE_2"/>
    <property type="match status" value="1"/>
</dbReference>
<dbReference type="RefSeq" id="XP_016253182.1">
    <property type="nucleotide sequence ID" value="XM_016391280.1"/>
</dbReference>
<dbReference type="Gene3D" id="3.30.420.40">
    <property type="match status" value="1"/>
</dbReference>
<dbReference type="STRING" id="569365.A0A0D1ZY02"/>
<evidence type="ECO:0000256" key="6">
    <source>
        <dbReference type="RuleBase" id="RU362007"/>
    </source>
</evidence>
<dbReference type="GO" id="GO:0005829">
    <property type="term" value="C:cytosol"/>
    <property type="evidence" value="ECO:0007669"/>
    <property type="project" value="TreeGrafter"/>
</dbReference>
<dbReference type="InterPro" id="IPR001312">
    <property type="entry name" value="Hexokinase"/>
</dbReference>
<accession>A0A0D1ZY02</accession>
<proteinExistence type="inferred from homology"/>
<dbReference type="InterPro" id="IPR043129">
    <property type="entry name" value="ATPase_NBD"/>
</dbReference>
<evidence type="ECO:0000256" key="1">
    <source>
        <dbReference type="ARBA" id="ARBA00009225"/>
    </source>
</evidence>
<dbReference type="PANTHER" id="PTHR19443:SF24">
    <property type="entry name" value="PHOSPHOTRANSFERASE"/>
    <property type="match status" value="1"/>
</dbReference>
<dbReference type="EC" id="2.7.1.-" evidence="6"/>
<keyword evidence="3 6" id="KW-0547">Nucleotide-binding</keyword>
<dbReference type="HOGENOM" id="CLU_014393_4_1_1"/>
<dbReference type="PRINTS" id="PR00475">
    <property type="entry name" value="HEXOKINASE"/>
</dbReference>
<dbReference type="GO" id="GO:0004340">
    <property type="term" value="F:glucokinase activity"/>
    <property type="evidence" value="ECO:0007669"/>
    <property type="project" value="TreeGrafter"/>
</dbReference>
<dbReference type="AlphaFoldDB" id="A0A0D1ZY02"/>
<name>A0A0D1ZY02_9EURO</name>
<protein>
    <recommendedName>
        <fullName evidence="6">Phosphotransferase</fullName>
        <ecNumber evidence="6">2.7.1.-</ecNumber>
    </recommendedName>
</protein>
<dbReference type="PANTHER" id="PTHR19443">
    <property type="entry name" value="HEXOKINASE"/>
    <property type="match status" value="1"/>
</dbReference>
<dbReference type="GO" id="GO:0005536">
    <property type="term" value="F:D-glucose binding"/>
    <property type="evidence" value="ECO:0007669"/>
    <property type="project" value="InterPro"/>
</dbReference>
<dbReference type="GeneID" id="27343667"/>
<dbReference type="GO" id="GO:0005739">
    <property type="term" value="C:mitochondrion"/>
    <property type="evidence" value="ECO:0007669"/>
    <property type="project" value="TreeGrafter"/>
</dbReference>
<evidence type="ECO:0000313" key="10">
    <source>
        <dbReference type="Proteomes" id="UP000054466"/>
    </source>
</evidence>
<organism evidence="9 10">
    <name type="scientific">Cladophialophora immunda</name>
    <dbReference type="NCBI Taxonomy" id="569365"/>
    <lineage>
        <taxon>Eukaryota</taxon>
        <taxon>Fungi</taxon>
        <taxon>Dikarya</taxon>
        <taxon>Ascomycota</taxon>
        <taxon>Pezizomycotina</taxon>
        <taxon>Eurotiomycetes</taxon>
        <taxon>Chaetothyriomycetidae</taxon>
        <taxon>Chaetothyriales</taxon>
        <taxon>Herpotrichiellaceae</taxon>
        <taxon>Cladophialophora</taxon>
    </lineage>
</organism>
<dbReference type="GO" id="GO:0006096">
    <property type="term" value="P:glycolytic process"/>
    <property type="evidence" value="ECO:0007669"/>
    <property type="project" value="UniProtKB-UniPathway"/>
</dbReference>
<dbReference type="Gene3D" id="3.40.367.20">
    <property type="match status" value="1"/>
</dbReference>
<feature type="domain" description="Hexokinase N-terminal" evidence="7">
    <location>
        <begin position="67"/>
        <end position="254"/>
    </location>
</feature>
<evidence type="ECO:0000313" key="9">
    <source>
        <dbReference type="EMBL" id="KIW32966.1"/>
    </source>
</evidence>
<dbReference type="GO" id="GO:0001678">
    <property type="term" value="P:intracellular glucose homeostasis"/>
    <property type="evidence" value="ECO:0007669"/>
    <property type="project" value="InterPro"/>
</dbReference>
<dbReference type="UniPathway" id="UPA00109">
    <property type="reaction ID" value="UER00180"/>
</dbReference>
<reference evidence="9 10" key="1">
    <citation type="submission" date="2015-01" db="EMBL/GenBank/DDBJ databases">
        <title>The Genome Sequence of Cladophialophora immunda CBS83496.</title>
        <authorList>
            <consortium name="The Broad Institute Genomics Platform"/>
            <person name="Cuomo C."/>
            <person name="de Hoog S."/>
            <person name="Gorbushina A."/>
            <person name="Stielow B."/>
            <person name="Teixiera M."/>
            <person name="Abouelleil A."/>
            <person name="Chapman S.B."/>
            <person name="Priest M."/>
            <person name="Young S.K."/>
            <person name="Wortman J."/>
            <person name="Nusbaum C."/>
            <person name="Birren B."/>
        </authorList>
    </citation>
    <scope>NUCLEOTIDE SEQUENCE [LARGE SCALE GENOMIC DNA]</scope>
    <source>
        <strain evidence="9 10">CBS 83496</strain>
    </source>
</reference>
<dbReference type="Pfam" id="PF03727">
    <property type="entry name" value="Hexokinase_2"/>
    <property type="match status" value="1"/>
</dbReference>